<dbReference type="Antibodypedia" id="27997">
    <property type="antibodies" value="342 antibodies from 29 providers"/>
</dbReference>
<evidence type="ECO:0000313" key="3">
    <source>
        <dbReference type="Proteomes" id="UP000000589"/>
    </source>
</evidence>
<accession>A0A1W2P888</accession>
<evidence type="ECO:0000313" key="2">
    <source>
        <dbReference type="MGI" id="MGI:109318"/>
    </source>
</evidence>
<sequence length="38" mass="3906">MCDFTEDQTAGPSLGGGRFLRSCIVVVESLACRSSGGV</sequence>
<proteinExistence type="predicted"/>
<reference evidence="1 3" key="1">
    <citation type="journal article" date="2009" name="PLoS Biol.">
        <title>Lineage-specific biology revealed by a finished genome assembly of the mouse.</title>
        <authorList>
            <consortium name="Mouse Genome Sequencing Consortium"/>
            <person name="Church D.M."/>
            <person name="Goodstadt L."/>
            <person name="Hillier L.W."/>
            <person name="Zody M.C."/>
            <person name="Goldstein S."/>
            <person name="She X."/>
            <person name="Bult C.J."/>
            <person name="Agarwala R."/>
            <person name="Cherry J.L."/>
            <person name="DiCuccio M."/>
            <person name="Hlavina W."/>
            <person name="Kapustin Y."/>
            <person name="Meric P."/>
            <person name="Maglott D."/>
            <person name="Birtle Z."/>
            <person name="Marques A.C."/>
            <person name="Graves T."/>
            <person name="Zhou S."/>
            <person name="Teague B."/>
            <person name="Potamousis K."/>
            <person name="Churas C."/>
            <person name="Place M."/>
            <person name="Herschleb J."/>
            <person name="Runnheim R."/>
            <person name="Forrest D."/>
            <person name="Amos-Landgraf J."/>
            <person name="Schwartz D.C."/>
            <person name="Cheng Z."/>
            <person name="Lindblad-Toh K."/>
            <person name="Eichler E.E."/>
            <person name="Ponting C.P."/>
        </authorList>
    </citation>
    <scope>NUCLEOTIDE SEQUENCE [LARGE SCALE GENOMIC DNA]</scope>
    <source>
        <strain evidence="1 3">C57BL/6J</strain>
    </source>
</reference>
<dbReference type="ExpressionAtlas" id="A0A1W2P888">
    <property type="expression patterns" value="baseline and differential"/>
</dbReference>
<keyword evidence="3" id="KW-1185">Reference proteome</keyword>
<dbReference type="MGI" id="MGI:109318">
    <property type="gene designation" value="Myl6"/>
</dbReference>
<dbReference type="Ensembl" id="ENSMUST00000220427.2">
    <property type="protein sequence ID" value="ENSMUSP00000151914.2"/>
    <property type="gene ID" value="ENSMUSG00000090841.3"/>
</dbReference>
<dbReference type="Bgee" id="ENSMUSG00000090841">
    <property type="expression patterns" value="Expressed in granulocyte and 239 other cell types or tissues"/>
</dbReference>
<dbReference type="AGR" id="MGI:109318"/>
<name>A0A1W2P888_MOUSE</name>
<gene>
    <name evidence="1 2" type="primary">Myl6</name>
</gene>
<dbReference type="GeneTree" id="ENSGT01030000234570"/>
<dbReference type="AlphaFoldDB" id="A0A1W2P888"/>
<evidence type="ECO:0000313" key="1">
    <source>
        <dbReference type="Ensembl" id="ENSMUSP00000151914.2"/>
    </source>
</evidence>
<reference evidence="1" key="4">
    <citation type="submission" date="2025-09" db="UniProtKB">
        <authorList>
            <consortium name="Ensembl"/>
        </authorList>
    </citation>
    <scope>IDENTIFICATION</scope>
    <source>
        <strain evidence="1">C57BL/6J</strain>
    </source>
</reference>
<dbReference type="Proteomes" id="UP000000589">
    <property type="component" value="Chromosome 10"/>
</dbReference>
<reference evidence="1" key="3">
    <citation type="submission" date="2025-08" db="UniProtKB">
        <authorList>
            <consortium name="Ensembl"/>
        </authorList>
    </citation>
    <scope>IDENTIFICATION</scope>
    <source>
        <strain evidence="1">C57BL/6J</strain>
    </source>
</reference>
<dbReference type="VEuPathDB" id="HostDB:ENSMUSG00000090841"/>
<organism evidence="1 3">
    <name type="scientific">Mus musculus</name>
    <name type="common">Mouse</name>
    <dbReference type="NCBI Taxonomy" id="10090"/>
    <lineage>
        <taxon>Eukaryota</taxon>
        <taxon>Metazoa</taxon>
        <taxon>Chordata</taxon>
        <taxon>Craniata</taxon>
        <taxon>Vertebrata</taxon>
        <taxon>Euteleostomi</taxon>
        <taxon>Mammalia</taxon>
        <taxon>Eutheria</taxon>
        <taxon>Euarchontoglires</taxon>
        <taxon>Glires</taxon>
        <taxon>Rodentia</taxon>
        <taxon>Myomorpha</taxon>
        <taxon>Muroidea</taxon>
        <taxon>Muridae</taxon>
        <taxon>Murinae</taxon>
        <taxon>Mus</taxon>
        <taxon>Mus</taxon>
    </lineage>
</organism>
<protein>
    <submittedName>
        <fullName evidence="1">Myosin, light polypeptide 6, alkali, smooth muscle and non-muscle</fullName>
    </submittedName>
</protein>
<reference evidence="1 3" key="2">
    <citation type="journal article" date="2011" name="PLoS Biol.">
        <title>Modernizing reference genome assemblies.</title>
        <authorList>
            <person name="Church D.M."/>
            <person name="Schneider V.A."/>
            <person name="Graves T."/>
            <person name="Auger K."/>
            <person name="Cunningham F."/>
            <person name="Bouk N."/>
            <person name="Chen H.C."/>
            <person name="Agarwala R."/>
            <person name="McLaren W.M."/>
            <person name="Ritchie G.R."/>
            <person name="Albracht D."/>
            <person name="Kremitzki M."/>
            <person name="Rock S."/>
            <person name="Kotkiewicz H."/>
            <person name="Kremitzki C."/>
            <person name="Wollam A."/>
            <person name="Trani L."/>
            <person name="Fulton L."/>
            <person name="Fulton R."/>
            <person name="Matthews L."/>
            <person name="Whitehead S."/>
            <person name="Chow W."/>
            <person name="Torrance J."/>
            <person name="Dunn M."/>
            <person name="Harden G."/>
            <person name="Threadgold G."/>
            <person name="Wood J."/>
            <person name="Collins J."/>
            <person name="Heath P."/>
            <person name="Griffiths G."/>
            <person name="Pelan S."/>
            <person name="Grafham D."/>
            <person name="Eichler E.E."/>
            <person name="Weinstock G."/>
            <person name="Mardis E.R."/>
            <person name="Wilson R.K."/>
            <person name="Howe K."/>
            <person name="Flicek P."/>
            <person name="Hubbard T."/>
        </authorList>
    </citation>
    <scope>NUCLEOTIDE SEQUENCE [LARGE SCALE GENOMIC DNA]</scope>
    <source>
        <strain evidence="1 3">C57BL/6J</strain>
    </source>
</reference>